<dbReference type="InterPro" id="IPR051624">
    <property type="entry name" value="RMD1/Sad1-interacting"/>
</dbReference>
<dbReference type="EMBL" id="VSSQ01028862">
    <property type="protein sequence ID" value="MPM78753.1"/>
    <property type="molecule type" value="Genomic_DNA"/>
</dbReference>
<name>A0A645CP90_9ZZZZ</name>
<evidence type="ECO:0000259" key="2">
    <source>
        <dbReference type="Pfam" id="PF02582"/>
    </source>
</evidence>
<reference evidence="3" key="1">
    <citation type="submission" date="2019-08" db="EMBL/GenBank/DDBJ databases">
        <authorList>
            <person name="Kucharzyk K."/>
            <person name="Murdoch R.W."/>
            <person name="Higgins S."/>
            <person name="Loffler F."/>
        </authorList>
    </citation>
    <scope>NUCLEOTIDE SEQUENCE</scope>
</reference>
<organism evidence="3">
    <name type="scientific">bioreactor metagenome</name>
    <dbReference type="NCBI Taxonomy" id="1076179"/>
    <lineage>
        <taxon>unclassified sequences</taxon>
        <taxon>metagenomes</taxon>
        <taxon>ecological metagenomes</taxon>
    </lineage>
</organism>
<proteinExistence type="predicted"/>
<keyword evidence="1" id="KW-1133">Transmembrane helix</keyword>
<evidence type="ECO:0000256" key="1">
    <source>
        <dbReference type="SAM" id="Phobius"/>
    </source>
</evidence>
<dbReference type="PANTHER" id="PTHR16255:SF1">
    <property type="entry name" value="REQUIRED FOR MEIOTIC NUCLEAR DIVISION PROTEIN 1 HOMOLOG"/>
    <property type="match status" value="1"/>
</dbReference>
<dbReference type="Pfam" id="PF02582">
    <property type="entry name" value="DUF155"/>
    <property type="match status" value="1"/>
</dbReference>
<evidence type="ECO:0000313" key="3">
    <source>
        <dbReference type="EMBL" id="MPM78753.1"/>
    </source>
</evidence>
<keyword evidence="1" id="KW-0812">Transmembrane</keyword>
<accession>A0A645CP90</accession>
<dbReference type="GO" id="GO:0005739">
    <property type="term" value="C:mitochondrion"/>
    <property type="evidence" value="ECO:0007669"/>
    <property type="project" value="UniProtKB-ARBA"/>
</dbReference>
<dbReference type="PANTHER" id="PTHR16255">
    <property type="entry name" value="REQUIRED FOR MEIOTIC NUCLEAR DIVISION PROTEIN 1 HOMOLOG"/>
    <property type="match status" value="1"/>
</dbReference>
<comment type="caution">
    <text evidence="3">The sequence shown here is derived from an EMBL/GenBank/DDBJ whole genome shotgun (WGS) entry which is preliminary data.</text>
</comment>
<keyword evidence="1" id="KW-0472">Membrane</keyword>
<feature type="transmembrane region" description="Helical" evidence="1">
    <location>
        <begin position="252"/>
        <end position="273"/>
    </location>
</feature>
<feature type="domain" description="DUF155" evidence="2">
    <location>
        <begin position="54"/>
        <end position="223"/>
    </location>
</feature>
<gene>
    <name evidence="3" type="ORF">SDC9_125764</name>
</gene>
<dbReference type="InterPro" id="IPR003734">
    <property type="entry name" value="DUF155"/>
</dbReference>
<protein>
    <recommendedName>
        <fullName evidence="2">DUF155 domain-containing protein</fullName>
    </recommendedName>
</protein>
<dbReference type="AlphaFoldDB" id="A0A645CP90"/>
<sequence length="274" mass="31645">MPAEFKAISICNELNIDKIGQHFGITHKFKWKEALVLYSDNLKGILNNANDKTVYIFHFGSMVFLNFQHHEIMDLVKYVLKIEPQIVANDFFTYVDDYKLRVKPEQAPAINNDFMIVNAASDYHYEIVSTILAKSVALEKNEIGVDSLLDRIETVVNDLNRGRLEVSDEELAKMLAKILSYKLNTISYIMLLDNPDITWNNVEAATLYEKLSSLFELKDRYEKIRQKIEILEDISEAFSGLAHAKRGTRLEWAVIILILIEIVLSLYEIFFSLK</sequence>